<dbReference type="AlphaFoldDB" id="A0A2V5I4H0"/>
<sequence length="195" mass="21126">MRMATTAQHVHLDASHDQANLCSNASRGTPNRPATTYDATSNATTDPSRASPKLFGYLSTTSHPASHGAISHLQETAGEPLCDVTIQSQATSLEAINTFWENGCETSRQQAANLYAVSLEPMAVPQEPASKTPFNSLARSLEPSHNASKDDENTSCAYPITVAMAIDIVHQFSQELYEPPQHIYAEIVRSVQKDV</sequence>
<evidence type="ECO:0000256" key="1">
    <source>
        <dbReference type="SAM" id="MobiDB-lite"/>
    </source>
</evidence>
<dbReference type="Proteomes" id="UP000249829">
    <property type="component" value="Unassembled WGS sequence"/>
</dbReference>
<gene>
    <name evidence="2" type="ORF">BO99DRAFT_403024</name>
</gene>
<feature type="region of interest" description="Disordered" evidence="1">
    <location>
        <begin position="18"/>
        <end position="53"/>
    </location>
</feature>
<organism evidence="2 3">
    <name type="scientific">Aspergillus violaceofuscus (strain CBS 115571)</name>
    <dbReference type="NCBI Taxonomy" id="1450538"/>
    <lineage>
        <taxon>Eukaryota</taxon>
        <taxon>Fungi</taxon>
        <taxon>Dikarya</taxon>
        <taxon>Ascomycota</taxon>
        <taxon>Pezizomycotina</taxon>
        <taxon>Eurotiomycetes</taxon>
        <taxon>Eurotiomycetidae</taxon>
        <taxon>Eurotiales</taxon>
        <taxon>Aspergillaceae</taxon>
        <taxon>Aspergillus</taxon>
    </lineage>
</organism>
<feature type="compositionally biased region" description="Polar residues" evidence="1">
    <location>
        <begin position="132"/>
        <end position="146"/>
    </location>
</feature>
<keyword evidence="3" id="KW-1185">Reference proteome</keyword>
<feature type="region of interest" description="Disordered" evidence="1">
    <location>
        <begin position="126"/>
        <end position="153"/>
    </location>
</feature>
<accession>A0A2V5I4H0</accession>
<dbReference type="EMBL" id="KZ825138">
    <property type="protein sequence ID" value="PYI18987.1"/>
    <property type="molecule type" value="Genomic_DNA"/>
</dbReference>
<evidence type="ECO:0000313" key="2">
    <source>
        <dbReference type="EMBL" id="PYI18987.1"/>
    </source>
</evidence>
<evidence type="ECO:0000313" key="3">
    <source>
        <dbReference type="Proteomes" id="UP000249829"/>
    </source>
</evidence>
<name>A0A2V5I4H0_ASPV1</name>
<dbReference type="STRING" id="1450538.A0A2V5I4H0"/>
<reference evidence="2 3" key="1">
    <citation type="submission" date="2018-02" db="EMBL/GenBank/DDBJ databases">
        <title>The genomes of Aspergillus section Nigri reveals drivers in fungal speciation.</title>
        <authorList>
            <consortium name="DOE Joint Genome Institute"/>
            <person name="Vesth T.C."/>
            <person name="Nybo J."/>
            <person name="Theobald S."/>
            <person name="Brandl J."/>
            <person name="Frisvad J.C."/>
            <person name="Nielsen K.F."/>
            <person name="Lyhne E.K."/>
            <person name="Kogle M.E."/>
            <person name="Kuo A."/>
            <person name="Riley R."/>
            <person name="Clum A."/>
            <person name="Nolan M."/>
            <person name="Lipzen A."/>
            <person name="Salamov A."/>
            <person name="Henrissat B."/>
            <person name="Wiebenga A."/>
            <person name="De vries R.P."/>
            <person name="Grigoriev I.V."/>
            <person name="Mortensen U.H."/>
            <person name="Andersen M.R."/>
            <person name="Baker S.E."/>
        </authorList>
    </citation>
    <scope>NUCLEOTIDE SEQUENCE [LARGE SCALE GENOMIC DNA]</scope>
    <source>
        <strain evidence="2 3">CBS 115571</strain>
    </source>
</reference>
<protein>
    <submittedName>
        <fullName evidence="2">Uncharacterized protein</fullName>
    </submittedName>
</protein>
<proteinExistence type="predicted"/>
<feature type="compositionally biased region" description="Polar residues" evidence="1">
    <location>
        <begin position="18"/>
        <end position="48"/>
    </location>
</feature>